<name>F7XN21_METZD</name>
<accession>F7XN21</accession>
<evidence type="ECO:0000313" key="2">
    <source>
        <dbReference type="Proteomes" id="UP000006622"/>
    </source>
</evidence>
<dbReference type="KEGG" id="mzh:Mzhil_1276"/>
<dbReference type="HOGENOM" id="CLU_3148044_0_0_2"/>
<dbReference type="RefSeq" id="WP_013898567.1">
    <property type="nucleotide sequence ID" value="NC_015676.1"/>
</dbReference>
<dbReference type="GeneID" id="43327287"/>
<dbReference type="AlphaFoldDB" id="F7XN21"/>
<organism evidence="1 2">
    <name type="scientific">Methanosalsum zhilinae (strain DSM 4017 / NBRC 107636 / OCM 62 / WeN5)</name>
    <name type="common">Methanohalophilus zhilinae</name>
    <dbReference type="NCBI Taxonomy" id="679901"/>
    <lineage>
        <taxon>Archaea</taxon>
        <taxon>Methanobacteriati</taxon>
        <taxon>Methanobacteriota</taxon>
        <taxon>Stenosarchaea group</taxon>
        <taxon>Methanomicrobia</taxon>
        <taxon>Methanosarcinales</taxon>
        <taxon>Methanosarcinaceae</taxon>
        <taxon>Methanosalsum</taxon>
    </lineage>
</organism>
<dbReference type="EMBL" id="CP002101">
    <property type="protein sequence ID" value="AEH61130.1"/>
    <property type="molecule type" value="Genomic_DNA"/>
</dbReference>
<protein>
    <submittedName>
        <fullName evidence="1">Uncharacterized protein</fullName>
    </submittedName>
</protein>
<sequence>MESNQPTDKAKFSEYCNKNRETIEILAETGVPIERAMAQAFLKLYGDD</sequence>
<dbReference type="Proteomes" id="UP000006622">
    <property type="component" value="Chromosome"/>
</dbReference>
<reference evidence="1" key="1">
    <citation type="submission" date="2010-07" db="EMBL/GenBank/DDBJ databases">
        <title>The complete genome of Methanosalsum zhilinae DSM 4017.</title>
        <authorList>
            <consortium name="US DOE Joint Genome Institute (JGI-PGF)"/>
            <person name="Lucas S."/>
            <person name="Copeland A."/>
            <person name="Lapidus A."/>
            <person name="Glavina del Rio T."/>
            <person name="Dalin E."/>
            <person name="Tice H."/>
            <person name="Bruce D."/>
            <person name="Goodwin L."/>
            <person name="Pitluck S."/>
            <person name="Kyrpides N."/>
            <person name="Mavromatis K."/>
            <person name="Ovchinnikova G."/>
            <person name="Daligault H."/>
            <person name="Detter J.C."/>
            <person name="Han C."/>
            <person name="Tapia R."/>
            <person name="Larimer F."/>
            <person name="Land M."/>
            <person name="Hauser L."/>
            <person name="Markowitz V."/>
            <person name="Cheng J.-F."/>
            <person name="Hugenholtz P."/>
            <person name="Woyke T."/>
            <person name="Wu D."/>
            <person name="Spring S."/>
            <person name="Schueler E."/>
            <person name="Brambilla E."/>
            <person name="Klenk H.-P."/>
            <person name="Eisen J.A."/>
        </authorList>
    </citation>
    <scope>NUCLEOTIDE SEQUENCE</scope>
    <source>
        <strain evidence="1">DSM 4017</strain>
    </source>
</reference>
<gene>
    <name evidence="1" type="ordered locus">Mzhil_1276</name>
</gene>
<proteinExistence type="predicted"/>
<keyword evidence="2" id="KW-1185">Reference proteome</keyword>
<evidence type="ECO:0000313" key="1">
    <source>
        <dbReference type="EMBL" id="AEH61130.1"/>
    </source>
</evidence>